<keyword evidence="3" id="KW-1185">Reference proteome</keyword>
<sequence length="147" mass="16526">MGSRGRRTEELGASNLRIESFADNSQLQNFVRFTSPRRNRKLAVPEHRRDSGRSADPSTANPIQTSVAEDLKQLSSTISIILVCLATQSRTGREKIVFPLREGWEGGENPYGPSMPEHTGVSDLHRLKPPEQRKSAMARAERYYAFI</sequence>
<reference evidence="2 3" key="1">
    <citation type="journal article" date="2019" name="Commun. Biol.">
        <title>The bagworm genome reveals a unique fibroin gene that provides high tensile strength.</title>
        <authorList>
            <person name="Kono N."/>
            <person name="Nakamura H."/>
            <person name="Ohtoshi R."/>
            <person name="Tomita M."/>
            <person name="Numata K."/>
            <person name="Arakawa K."/>
        </authorList>
    </citation>
    <scope>NUCLEOTIDE SEQUENCE [LARGE SCALE GENOMIC DNA]</scope>
</reference>
<evidence type="ECO:0000313" key="3">
    <source>
        <dbReference type="Proteomes" id="UP000299102"/>
    </source>
</evidence>
<dbReference type="EMBL" id="BGZK01000923">
    <property type="protein sequence ID" value="GBP65209.1"/>
    <property type="molecule type" value="Genomic_DNA"/>
</dbReference>
<feature type="region of interest" description="Disordered" evidence="1">
    <location>
        <begin position="34"/>
        <end position="62"/>
    </location>
</feature>
<protein>
    <submittedName>
        <fullName evidence="2">Uncharacterized protein</fullName>
    </submittedName>
</protein>
<dbReference type="AlphaFoldDB" id="A0A4C1XSP7"/>
<organism evidence="2 3">
    <name type="scientific">Eumeta variegata</name>
    <name type="common">Bagworm moth</name>
    <name type="synonym">Eumeta japonica</name>
    <dbReference type="NCBI Taxonomy" id="151549"/>
    <lineage>
        <taxon>Eukaryota</taxon>
        <taxon>Metazoa</taxon>
        <taxon>Ecdysozoa</taxon>
        <taxon>Arthropoda</taxon>
        <taxon>Hexapoda</taxon>
        <taxon>Insecta</taxon>
        <taxon>Pterygota</taxon>
        <taxon>Neoptera</taxon>
        <taxon>Endopterygota</taxon>
        <taxon>Lepidoptera</taxon>
        <taxon>Glossata</taxon>
        <taxon>Ditrysia</taxon>
        <taxon>Tineoidea</taxon>
        <taxon>Psychidae</taxon>
        <taxon>Oiketicinae</taxon>
        <taxon>Eumeta</taxon>
    </lineage>
</organism>
<feature type="compositionally biased region" description="Basic and acidic residues" evidence="1">
    <location>
        <begin position="43"/>
        <end position="53"/>
    </location>
</feature>
<evidence type="ECO:0000256" key="1">
    <source>
        <dbReference type="SAM" id="MobiDB-lite"/>
    </source>
</evidence>
<proteinExistence type="predicted"/>
<accession>A0A4C1XSP7</accession>
<comment type="caution">
    <text evidence="2">The sequence shown here is derived from an EMBL/GenBank/DDBJ whole genome shotgun (WGS) entry which is preliminary data.</text>
</comment>
<dbReference type="Proteomes" id="UP000299102">
    <property type="component" value="Unassembled WGS sequence"/>
</dbReference>
<gene>
    <name evidence="2" type="ORF">EVAR_49009_1</name>
</gene>
<name>A0A4C1XSP7_EUMVA</name>
<evidence type="ECO:0000313" key="2">
    <source>
        <dbReference type="EMBL" id="GBP65209.1"/>
    </source>
</evidence>